<evidence type="ECO:0000313" key="3">
    <source>
        <dbReference type="Proteomes" id="UP000243588"/>
    </source>
</evidence>
<organism evidence="2 3">
    <name type="scientific">Myroides phaeus</name>
    <dbReference type="NCBI Taxonomy" id="702745"/>
    <lineage>
        <taxon>Bacteria</taxon>
        <taxon>Pseudomonadati</taxon>
        <taxon>Bacteroidota</taxon>
        <taxon>Flavobacteriia</taxon>
        <taxon>Flavobacteriales</taxon>
        <taxon>Flavobacteriaceae</taxon>
        <taxon>Myroides</taxon>
    </lineage>
</organism>
<name>A0A1G8C6E2_9FLAO</name>
<dbReference type="RefSeq" id="WP_090405812.1">
    <property type="nucleotide sequence ID" value="NZ_FNDQ01000003.1"/>
</dbReference>
<dbReference type="AlphaFoldDB" id="A0A1G8C6E2"/>
<dbReference type="Proteomes" id="UP000243588">
    <property type="component" value="Unassembled WGS sequence"/>
</dbReference>
<dbReference type="PROSITE" id="PS51257">
    <property type="entry name" value="PROKAR_LIPOPROTEIN"/>
    <property type="match status" value="1"/>
</dbReference>
<evidence type="ECO:0000313" key="2">
    <source>
        <dbReference type="EMBL" id="SDH41107.1"/>
    </source>
</evidence>
<protein>
    <recommendedName>
        <fullName evidence="1">DUF4296 domain-containing protein</fullName>
    </recommendedName>
</protein>
<dbReference type="InterPro" id="IPR025381">
    <property type="entry name" value="DUF4296"/>
</dbReference>
<feature type="domain" description="DUF4296" evidence="1">
    <location>
        <begin position="23"/>
        <end position="105"/>
    </location>
</feature>
<keyword evidence="3" id="KW-1185">Reference proteome</keyword>
<evidence type="ECO:0000259" key="1">
    <source>
        <dbReference type="Pfam" id="PF14129"/>
    </source>
</evidence>
<accession>A0A1G8C6E2</accession>
<sequence>MNKFLVILAALVLGSCGNESKKPTPFIEEQKMEDILFDMSLLYSIESVSAYSREDSMPQLNMNSVLKKYDIDSLTFVENNKYYIELKEGVYHNMQENINRKLEALKVKTDSLIAKEEEEKDKENDIVRKQLEKQLNEKNSSELKEKKDRLISEDDMLLLEANKLE</sequence>
<proteinExistence type="predicted"/>
<dbReference type="STRING" id="702745.SAMN05421818_103154"/>
<gene>
    <name evidence="2" type="ORF">SAMN05421818_103154</name>
</gene>
<dbReference type="Pfam" id="PF14129">
    <property type="entry name" value="DUF4296"/>
    <property type="match status" value="1"/>
</dbReference>
<dbReference type="EMBL" id="FNDQ01000003">
    <property type="protein sequence ID" value="SDH41107.1"/>
    <property type="molecule type" value="Genomic_DNA"/>
</dbReference>
<reference evidence="3" key="1">
    <citation type="submission" date="2016-10" db="EMBL/GenBank/DDBJ databases">
        <authorList>
            <person name="Varghese N."/>
            <person name="Submissions S."/>
        </authorList>
    </citation>
    <scope>NUCLEOTIDE SEQUENCE [LARGE SCALE GENOMIC DNA]</scope>
    <source>
        <strain evidence="3">DSM 23313</strain>
    </source>
</reference>